<gene>
    <name evidence="2" type="ORF">U472_05945</name>
</gene>
<protein>
    <recommendedName>
        <fullName evidence="4">Prepilin-type N-terminal cleavage/methylation domain-containing protein</fullName>
    </recommendedName>
</protein>
<comment type="caution">
    <text evidence="2">The sequence shown here is derived from an EMBL/GenBank/DDBJ whole genome shotgun (WGS) entry which is preliminary data.</text>
</comment>
<accession>A0A1C0A9S3</accession>
<name>A0A1C0A9S3_9FIRM</name>
<reference evidence="2 3" key="2">
    <citation type="submission" date="2016-08" db="EMBL/GenBank/DDBJ databases">
        <title>Orenia metallireducens sp. nov. strain Z6, a Novel Metal-reducing Firmicute from the Deep Subsurface.</title>
        <authorList>
            <person name="Maxim B.I."/>
            <person name="Kenneth K."/>
            <person name="Flynn T.M."/>
            <person name="Oloughlin E.J."/>
            <person name="Locke R.A."/>
            <person name="Weber J.R."/>
            <person name="Egan S.M."/>
            <person name="Mackie R.I."/>
            <person name="Cann I.K."/>
        </authorList>
    </citation>
    <scope>NUCLEOTIDE SEQUENCE [LARGE SCALE GENOMIC DNA]</scope>
    <source>
        <strain evidence="2 3">Z6</strain>
    </source>
</reference>
<keyword evidence="1" id="KW-1133">Transmembrane helix</keyword>
<evidence type="ECO:0000313" key="2">
    <source>
        <dbReference type="EMBL" id="OCL27026.1"/>
    </source>
</evidence>
<dbReference type="InterPro" id="IPR012902">
    <property type="entry name" value="N_methyl_site"/>
</dbReference>
<proteinExistence type="predicted"/>
<evidence type="ECO:0008006" key="4">
    <source>
        <dbReference type="Google" id="ProtNLM"/>
    </source>
</evidence>
<dbReference type="AlphaFoldDB" id="A0A1C0A9S3"/>
<dbReference type="Proteomes" id="UP000093514">
    <property type="component" value="Unassembled WGS sequence"/>
</dbReference>
<keyword evidence="3" id="KW-1185">Reference proteome</keyword>
<dbReference type="OrthoDB" id="9911791at2"/>
<keyword evidence="1" id="KW-0812">Transmembrane</keyword>
<dbReference type="EMBL" id="LWDV01000008">
    <property type="protein sequence ID" value="OCL27026.1"/>
    <property type="molecule type" value="Genomic_DNA"/>
</dbReference>
<feature type="transmembrane region" description="Helical" evidence="1">
    <location>
        <begin position="12"/>
        <end position="33"/>
    </location>
</feature>
<organism evidence="2 3">
    <name type="scientific">Orenia metallireducens</name>
    <dbReference type="NCBI Taxonomy" id="1413210"/>
    <lineage>
        <taxon>Bacteria</taxon>
        <taxon>Bacillati</taxon>
        <taxon>Bacillota</taxon>
        <taxon>Clostridia</taxon>
        <taxon>Halanaerobiales</taxon>
        <taxon>Halobacteroidaceae</taxon>
        <taxon>Orenia</taxon>
    </lineage>
</organism>
<dbReference type="RefSeq" id="WP_068716500.1">
    <property type="nucleotide sequence ID" value="NZ_LWDV01000008.1"/>
</dbReference>
<evidence type="ECO:0000256" key="1">
    <source>
        <dbReference type="SAM" id="Phobius"/>
    </source>
</evidence>
<evidence type="ECO:0000313" key="3">
    <source>
        <dbReference type="Proteomes" id="UP000093514"/>
    </source>
</evidence>
<reference evidence="3" key="1">
    <citation type="submission" date="2016-07" db="EMBL/GenBank/DDBJ databases">
        <authorList>
            <person name="Florea S."/>
            <person name="Webb J.S."/>
            <person name="Jaromczyk J."/>
            <person name="Schardl C.L."/>
        </authorList>
    </citation>
    <scope>NUCLEOTIDE SEQUENCE [LARGE SCALE GENOMIC DNA]</scope>
    <source>
        <strain evidence="3">Z6</strain>
    </source>
</reference>
<sequence>MKLQQEEAAFTLIEVVLATALLGIVAVAFSSYWTTSSQALEDIHLRTVARELAKNSLEVLRAEGDSLEEGDDFTTSLNNMASQQSEDIRIDNIDFSREITIEDVEEGLKKVMIEVSWYEGEQSFKLTTLLADRRRLD</sequence>
<keyword evidence="1" id="KW-0472">Membrane</keyword>
<dbReference type="NCBIfam" id="TIGR02532">
    <property type="entry name" value="IV_pilin_GFxxxE"/>
    <property type="match status" value="1"/>
</dbReference>